<organism evidence="2 3">
    <name type="scientific">Thiomonas bhubaneswarensis</name>
    <dbReference type="NCBI Taxonomy" id="339866"/>
    <lineage>
        <taxon>Bacteria</taxon>
        <taxon>Pseudomonadati</taxon>
        <taxon>Pseudomonadota</taxon>
        <taxon>Betaproteobacteria</taxon>
        <taxon>Burkholderiales</taxon>
        <taxon>Thiomonas</taxon>
    </lineage>
</organism>
<dbReference type="PANTHER" id="PTHR33164">
    <property type="entry name" value="TRANSCRIPTIONAL REGULATOR, MARR FAMILY"/>
    <property type="match status" value="1"/>
</dbReference>
<feature type="domain" description="HTH marR-type" evidence="1">
    <location>
        <begin position="22"/>
        <end position="154"/>
    </location>
</feature>
<dbReference type="Proteomes" id="UP000183649">
    <property type="component" value="Unassembled WGS sequence"/>
</dbReference>
<name>A0A0K6I0A0_9BURK</name>
<dbReference type="SMART" id="SM00347">
    <property type="entry name" value="HTH_MARR"/>
    <property type="match status" value="1"/>
</dbReference>
<dbReference type="InterPro" id="IPR000835">
    <property type="entry name" value="HTH_MarR-typ"/>
</dbReference>
<dbReference type="InterPro" id="IPR036390">
    <property type="entry name" value="WH_DNA-bd_sf"/>
</dbReference>
<dbReference type="PANTHER" id="PTHR33164:SF43">
    <property type="entry name" value="HTH-TYPE TRANSCRIPTIONAL REPRESSOR YETL"/>
    <property type="match status" value="1"/>
</dbReference>
<gene>
    <name evidence="2" type="ORF">Ga0061069_104165</name>
</gene>
<dbReference type="RefSeq" id="WP_055450410.1">
    <property type="nucleotide sequence ID" value="NZ_CYHF01000004.1"/>
</dbReference>
<reference evidence="3" key="1">
    <citation type="submission" date="2015-08" db="EMBL/GenBank/DDBJ databases">
        <authorList>
            <person name="Varghese N."/>
        </authorList>
    </citation>
    <scope>NUCLEOTIDE SEQUENCE [LARGE SCALE GENOMIC DNA]</scope>
    <source>
        <strain evidence="3">DSM 18181</strain>
    </source>
</reference>
<proteinExistence type="predicted"/>
<protein>
    <submittedName>
        <fullName evidence="2">DNA-binding transcriptional regulator, MarR family</fullName>
    </submittedName>
</protein>
<dbReference type="InterPro" id="IPR036388">
    <property type="entry name" value="WH-like_DNA-bd_sf"/>
</dbReference>
<dbReference type="STRING" id="339866.GCA_001418255_01398"/>
<evidence type="ECO:0000259" key="1">
    <source>
        <dbReference type="PROSITE" id="PS50995"/>
    </source>
</evidence>
<evidence type="ECO:0000313" key="3">
    <source>
        <dbReference type="Proteomes" id="UP000183649"/>
    </source>
</evidence>
<keyword evidence="3" id="KW-1185">Reference proteome</keyword>
<dbReference type="GO" id="GO:0003677">
    <property type="term" value="F:DNA binding"/>
    <property type="evidence" value="ECO:0007669"/>
    <property type="project" value="UniProtKB-KW"/>
</dbReference>
<dbReference type="AlphaFoldDB" id="A0A0K6I0A0"/>
<dbReference type="GO" id="GO:0003700">
    <property type="term" value="F:DNA-binding transcription factor activity"/>
    <property type="evidence" value="ECO:0007669"/>
    <property type="project" value="InterPro"/>
</dbReference>
<dbReference type="GO" id="GO:0006950">
    <property type="term" value="P:response to stress"/>
    <property type="evidence" value="ECO:0007669"/>
    <property type="project" value="TreeGrafter"/>
</dbReference>
<dbReference type="SUPFAM" id="SSF46785">
    <property type="entry name" value="Winged helix' DNA-binding domain"/>
    <property type="match status" value="1"/>
</dbReference>
<dbReference type="OrthoDB" id="117723at2"/>
<dbReference type="Pfam" id="PF12802">
    <property type="entry name" value="MarR_2"/>
    <property type="match status" value="1"/>
</dbReference>
<dbReference type="EMBL" id="CYHF01000004">
    <property type="protein sequence ID" value="CUA96516.1"/>
    <property type="molecule type" value="Genomic_DNA"/>
</dbReference>
<dbReference type="InterPro" id="IPR039422">
    <property type="entry name" value="MarR/SlyA-like"/>
</dbReference>
<sequence length="160" mass="17192">MRKKPAGAAVIPEAGEGKRGHAGHIGYLLRQAEVAHRQRMERALSEVGLTPPQFAVLTMLVAYPGASGADVARLSLLTPQTVSVIVGNLERSGALQRKHHATHGRVLQMEVTESGQQLLAHCRKGVDAVERDLLSGVSAADEAAIRKWLVHVATLSPFER</sequence>
<evidence type="ECO:0000313" key="2">
    <source>
        <dbReference type="EMBL" id="CUA96516.1"/>
    </source>
</evidence>
<accession>A0A0K6I0A0</accession>
<dbReference type="Gene3D" id="1.10.10.10">
    <property type="entry name" value="Winged helix-like DNA-binding domain superfamily/Winged helix DNA-binding domain"/>
    <property type="match status" value="1"/>
</dbReference>
<keyword evidence="2" id="KW-0238">DNA-binding</keyword>
<dbReference type="PROSITE" id="PS50995">
    <property type="entry name" value="HTH_MARR_2"/>
    <property type="match status" value="1"/>
</dbReference>